<feature type="domain" description="YARHG" evidence="3">
    <location>
        <begin position="118"/>
        <end position="196"/>
    </location>
</feature>
<comment type="caution">
    <text evidence="4">The sequence shown here is derived from an EMBL/GenBank/DDBJ whole genome shotgun (WGS) entry which is preliminary data.</text>
</comment>
<evidence type="ECO:0000313" key="5">
    <source>
        <dbReference type="Proteomes" id="UP000075531"/>
    </source>
</evidence>
<protein>
    <recommendedName>
        <fullName evidence="3">YARHG domain-containing protein</fullName>
    </recommendedName>
</protein>
<dbReference type="EMBL" id="LTBA01000024">
    <property type="protein sequence ID" value="KYH34157.1"/>
    <property type="molecule type" value="Genomic_DNA"/>
</dbReference>
<feature type="region of interest" description="Disordered" evidence="1">
    <location>
        <begin position="34"/>
        <end position="108"/>
    </location>
</feature>
<dbReference type="Gene3D" id="1.20.58.1690">
    <property type="match status" value="1"/>
</dbReference>
<evidence type="ECO:0000313" key="4">
    <source>
        <dbReference type="EMBL" id="KYH34157.1"/>
    </source>
</evidence>
<organism evidence="4 5">
    <name type="scientific">Clostridium tepidiprofundi DSM 19306</name>
    <dbReference type="NCBI Taxonomy" id="1121338"/>
    <lineage>
        <taxon>Bacteria</taxon>
        <taxon>Bacillati</taxon>
        <taxon>Bacillota</taxon>
        <taxon>Clostridia</taxon>
        <taxon>Eubacteriales</taxon>
        <taxon>Clostridiaceae</taxon>
        <taxon>Clostridium</taxon>
    </lineage>
</organism>
<feature type="compositionally biased region" description="Polar residues" evidence="1">
    <location>
        <begin position="34"/>
        <end position="47"/>
    </location>
</feature>
<dbReference type="InterPro" id="IPR038434">
    <property type="entry name" value="YARHG_sf"/>
</dbReference>
<gene>
    <name evidence="4" type="ORF">CLTEP_19340</name>
</gene>
<evidence type="ECO:0000259" key="3">
    <source>
        <dbReference type="SMART" id="SM01324"/>
    </source>
</evidence>
<name>A0A151B3C8_9CLOT</name>
<dbReference type="PATRIC" id="fig|1121338.3.peg.1993"/>
<accession>A0A151B3C8</accession>
<evidence type="ECO:0000256" key="1">
    <source>
        <dbReference type="SAM" id="MobiDB-lite"/>
    </source>
</evidence>
<dbReference type="Pfam" id="PF13308">
    <property type="entry name" value="YARHG"/>
    <property type="match status" value="1"/>
</dbReference>
<feature type="compositionally biased region" description="Low complexity" evidence="1">
    <location>
        <begin position="48"/>
        <end position="98"/>
    </location>
</feature>
<dbReference type="Proteomes" id="UP000075531">
    <property type="component" value="Unassembled WGS sequence"/>
</dbReference>
<dbReference type="InterPro" id="IPR025582">
    <property type="entry name" value="YARHG_dom"/>
</dbReference>
<dbReference type="SMART" id="SM01324">
    <property type="entry name" value="YARHG"/>
    <property type="match status" value="1"/>
</dbReference>
<evidence type="ECO:0000256" key="2">
    <source>
        <dbReference type="SAM" id="SignalP"/>
    </source>
</evidence>
<dbReference type="RefSeq" id="WP_066826025.1">
    <property type="nucleotide sequence ID" value="NZ_LTBA01000024.1"/>
</dbReference>
<dbReference type="AlphaFoldDB" id="A0A151B3C8"/>
<dbReference type="STRING" id="1121338.CLTEP_19340"/>
<keyword evidence="5" id="KW-1185">Reference proteome</keyword>
<dbReference type="PROSITE" id="PS51257">
    <property type="entry name" value="PROKAR_LIPOPROTEIN"/>
    <property type="match status" value="1"/>
</dbReference>
<keyword evidence="2" id="KW-0732">Signal</keyword>
<reference evidence="4 5" key="1">
    <citation type="submission" date="2016-02" db="EMBL/GenBank/DDBJ databases">
        <title>Genome sequence of Clostridium tepidiprofundi DSM 19306.</title>
        <authorList>
            <person name="Poehlein A."/>
            <person name="Daniel R."/>
        </authorList>
    </citation>
    <scope>NUCLEOTIDE SEQUENCE [LARGE SCALE GENOMIC DNA]</scope>
    <source>
        <strain evidence="4 5">DSM 19306</strain>
    </source>
</reference>
<feature type="signal peptide" evidence="2">
    <location>
        <begin position="1"/>
        <end position="27"/>
    </location>
</feature>
<feature type="chain" id="PRO_5039163639" description="YARHG domain-containing protein" evidence="2">
    <location>
        <begin position="28"/>
        <end position="562"/>
    </location>
</feature>
<sequence>MKKLNHFKLISLLISLVIICIITVGCSANQNCNTSTTKDNSQNSATASNIQTNNQNSTNNTNTQENDNKNNENNTKSNTNNENNTENSTNETTINNSKDNNTSAKDKKSSIKITIANKEFDLSVLLNPKDVQNLDNWQLSLLRNAYYAKHGYKFKMGKYSNYFSKYDWYIPKYDDVANMLCNTDIDNINLILKIEGNFNALYSKLSEKESLLSGLWFSNDSLYDCSRYYFFDDRTYAYFPKYKYNSTLKEGEKRLECILGNWYIIGNKIYLIEKEKNFLYGVQPTKLTSETQKFQYKILGGIPKKTNINDLNVKTISLYSKNRTKLYNNITIENNAYYSNNNLVNALSKKSSLEYLKTPASWAEYYYLKDKYYLTENQIKKILHNIRKIYDKFLYSTTNVGIYDTLISYTNKNNKIFKNLATNTLKELLGPPIKTSKIYEDIEMKYYDGIIYYDCYSDPALLTDSMLITSDKFSLSCGITIGDTRDDVFSKLNADKSKLLRQPKLDDPALFSVFSVKDCDSILEFFTYSIYSTNKIIDIYFKNNKVKKIFILLQKDSVPNLK</sequence>
<proteinExistence type="predicted"/>